<dbReference type="SUPFAM" id="SSF53927">
    <property type="entry name" value="Cytidine deaminase-like"/>
    <property type="match status" value="1"/>
</dbReference>
<dbReference type="InterPro" id="IPR002125">
    <property type="entry name" value="CMP_dCMP_dom"/>
</dbReference>
<dbReference type="InterPro" id="IPR016193">
    <property type="entry name" value="Cytidine_deaminase-like"/>
</dbReference>
<feature type="compositionally biased region" description="Basic and acidic residues" evidence="2">
    <location>
        <begin position="81"/>
        <end position="99"/>
    </location>
</feature>
<name>A0A2B7XGI4_9EURO</name>
<dbReference type="EMBL" id="PDNC01000011">
    <property type="protein sequence ID" value="PGH08030.1"/>
    <property type="molecule type" value="Genomic_DNA"/>
</dbReference>
<gene>
    <name evidence="4" type="ORF">GX51_01471</name>
</gene>
<accession>A0A2B7XGI4</accession>
<comment type="caution">
    <text evidence="4">The sequence shown here is derived from an EMBL/GenBank/DDBJ whole genome shotgun (WGS) entry which is preliminary data.</text>
</comment>
<feature type="domain" description="CMP/dCMP-type deaminase" evidence="3">
    <location>
        <begin position="8"/>
        <end position="99"/>
    </location>
</feature>
<dbReference type="PROSITE" id="PS51747">
    <property type="entry name" value="CYT_DCMP_DEAMINASES_2"/>
    <property type="match status" value="1"/>
</dbReference>
<dbReference type="PANTHER" id="PTHR11644:SF2">
    <property type="entry name" value="CYTIDINE DEAMINASE"/>
    <property type="match status" value="1"/>
</dbReference>
<dbReference type="Gene3D" id="3.40.140.10">
    <property type="entry name" value="Cytidine Deaminase, domain 2"/>
    <property type="match status" value="1"/>
</dbReference>
<dbReference type="OrthoDB" id="414540at2759"/>
<evidence type="ECO:0000313" key="4">
    <source>
        <dbReference type="EMBL" id="PGH08030.1"/>
    </source>
</evidence>
<dbReference type="GO" id="GO:0008270">
    <property type="term" value="F:zinc ion binding"/>
    <property type="evidence" value="ECO:0007669"/>
    <property type="project" value="TreeGrafter"/>
</dbReference>
<feature type="region of interest" description="Disordered" evidence="2">
    <location>
        <begin position="76"/>
        <end position="99"/>
    </location>
</feature>
<dbReference type="GO" id="GO:0072527">
    <property type="term" value="P:pyrimidine-containing compound metabolic process"/>
    <property type="evidence" value="ECO:0007669"/>
    <property type="project" value="UniProtKB-ARBA"/>
</dbReference>
<dbReference type="Proteomes" id="UP000224080">
    <property type="component" value="Unassembled WGS sequence"/>
</dbReference>
<organism evidence="4 5">
    <name type="scientific">Blastomyces parvus</name>
    <dbReference type="NCBI Taxonomy" id="2060905"/>
    <lineage>
        <taxon>Eukaryota</taxon>
        <taxon>Fungi</taxon>
        <taxon>Dikarya</taxon>
        <taxon>Ascomycota</taxon>
        <taxon>Pezizomycotina</taxon>
        <taxon>Eurotiomycetes</taxon>
        <taxon>Eurotiomycetidae</taxon>
        <taxon>Onygenales</taxon>
        <taxon>Ajellomycetaceae</taxon>
        <taxon>Blastomyces</taxon>
    </lineage>
</organism>
<dbReference type="STRING" id="2060905.A0A2B7XGI4"/>
<evidence type="ECO:0000313" key="5">
    <source>
        <dbReference type="Proteomes" id="UP000224080"/>
    </source>
</evidence>
<evidence type="ECO:0000256" key="1">
    <source>
        <dbReference type="ARBA" id="ARBA00006576"/>
    </source>
</evidence>
<dbReference type="PANTHER" id="PTHR11644">
    <property type="entry name" value="CYTIDINE DEAMINASE"/>
    <property type="match status" value="1"/>
</dbReference>
<dbReference type="GO" id="GO:0055086">
    <property type="term" value="P:nucleobase-containing small molecule metabolic process"/>
    <property type="evidence" value="ECO:0007669"/>
    <property type="project" value="UniProtKB-ARBA"/>
</dbReference>
<dbReference type="CDD" id="cd01283">
    <property type="entry name" value="cytidine_deaminase"/>
    <property type="match status" value="1"/>
</dbReference>
<dbReference type="Pfam" id="PF00383">
    <property type="entry name" value="dCMP_cyt_deam_1"/>
    <property type="match status" value="1"/>
</dbReference>
<reference evidence="4 5" key="1">
    <citation type="submission" date="2017-10" db="EMBL/GenBank/DDBJ databases">
        <title>Comparative genomics in systemic dimorphic fungi from Ajellomycetaceae.</title>
        <authorList>
            <person name="Munoz J.F."/>
            <person name="Mcewen J.G."/>
            <person name="Clay O.K."/>
            <person name="Cuomo C.A."/>
        </authorList>
    </citation>
    <scope>NUCLEOTIDE SEQUENCE [LARGE SCALE GENOMIC DNA]</scope>
    <source>
        <strain evidence="4 5">UAMH130</strain>
    </source>
</reference>
<evidence type="ECO:0000256" key="2">
    <source>
        <dbReference type="SAM" id="MobiDB-lite"/>
    </source>
</evidence>
<protein>
    <submittedName>
        <fullName evidence="4">Cytidine deaminase</fullName>
    </submittedName>
</protein>
<proteinExistence type="inferred from homology"/>
<dbReference type="GO" id="GO:0004126">
    <property type="term" value="F:cytidine deaminase activity"/>
    <property type="evidence" value="ECO:0007669"/>
    <property type="project" value="TreeGrafter"/>
</dbReference>
<dbReference type="InterPro" id="IPR050202">
    <property type="entry name" value="Cyt/Deoxycyt_deaminase"/>
</dbReference>
<keyword evidence="5" id="KW-1185">Reference proteome</keyword>
<sequence length="99" mass="10596">MSAQVSATELHTLSSKAIAAKEAAHCPYSKFRVGACLLTNEGEFIVGANVENVSYPVGVCAESVMPSPAHLFTGSRPQELQGHRGRDGHHSRCFSVRDV</sequence>
<dbReference type="GO" id="GO:0005829">
    <property type="term" value="C:cytosol"/>
    <property type="evidence" value="ECO:0007669"/>
    <property type="project" value="TreeGrafter"/>
</dbReference>
<comment type="similarity">
    <text evidence="1">Belongs to the cytidine and deoxycytidylate deaminase family.</text>
</comment>
<evidence type="ECO:0000259" key="3">
    <source>
        <dbReference type="PROSITE" id="PS51747"/>
    </source>
</evidence>
<dbReference type="AlphaFoldDB" id="A0A2B7XGI4"/>